<accession>A0AA36EXA4</accession>
<gene>
    <name evidence="1" type="ORF">OCTVUL_1B000729</name>
</gene>
<name>A0AA36EXA4_OCTVU</name>
<evidence type="ECO:0000313" key="2">
    <source>
        <dbReference type="Proteomes" id="UP001162480"/>
    </source>
</evidence>
<sequence length="131" mass="13378">MDSLLSKRRSEVLTESLGIDGVSVDIDVIDACIDGVSATIDIVGAIIDVSTVDLGVIDANIDCVGVAIDRITFYRDIQTVADTIYCIDIYTAIDNIDPATDGDDVKGAGAAVTLCAAINGSPAVDDAGAVG</sequence>
<protein>
    <submittedName>
        <fullName evidence="1">Uncharacterized protein</fullName>
    </submittedName>
</protein>
<dbReference type="AlphaFoldDB" id="A0AA36EXA4"/>
<keyword evidence="2" id="KW-1185">Reference proteome</keyword>
<evidence type="ECO:0000313" key="1">
    <source>
        <dbReference type="EMBL" id="CAI9716497.1"/>
    </source>
</evidence>
<dbReference type="Proteomes" id="UP001162480">
    <property type="component" value="Chromosome 1"/>
</dbReference>
<organism evidence="1 2">
    <name type="scientific">Octopus vulgaris</name>
    <name type="common">Common octopus</name>
    <dbReference type="NCBI Taxonomy" id="6645"/>
    <lineage>
        <taxon>Eukaryota</taxon>
        <taxon>Metazoa</taxon>
        <taxon>Spiralia</taxon>
        <taxon>Lophotrochozoa</taxon>
        <taxon>Mollusca</taxon>
        <taxon>Cephalopoda</taxon>
        <taxon>Coleoidea</taxon>
        <taxon>Octopodiformes</taxon>
        <taxon>Octopoda</taxon>
        <taxon>Incirrata</taxon>
        <taxon>Octopodidae</taxon>
        <taxon>Octopus</taxon>
    </lineage>
</organism>
<reference evidence="1" key="1">
    <citation type="submission" date="2023-08" db="EMBL/GenBank/DDBJ databases">
        <authorList>
            <person name="Alioto T."/>
            <person name="Alioto T."/>
            <person name="Gomez Garrido J."/>
        </authorList>
    </citation>
    <scope>NUCLEOTIDE SEQUENCE</scope>
</reference>
<proteinExistence type="predicted"/>
<dbReference type="EMBL" id="OX597814">
    <property type="protein sequence ID" value="CAI9716497.1"/>
    <property type="molecule type" value="Genomic_DNA"/>
</dbReference>